<proteinExistence type="predicted"/>
<evidence type="ECO:0000256" key="1">
    <source>
        <dbReference type="ARBA" id="ARBA00001974"/>
    </source>
</evidence>
<dbReference type="EMBL" id="JACHGN010000011">
    <property type="protein sequence ID" value="MBB5135451.1"/>
    <property type="molecule type" value="Genomic_DNA"/>
</dbReference>
<dbReference type="Pfam" id="PF01266">
    <property type="entry name" value="DAO"/>
    <property type="match status" value="1"/>
</dbReference>
<dbReference type="InterPro" id="IPR006076">
    <property type="entry name" value="FAD-dep_OxRdtase"/>
</dbReference>
<reference evidence="6 7" key="1">
    <citation type="submission" date="2020-08" db="EMBL/GenBank/DDBJ databases">
        <title>Genomic Encyclopedia of Type Strains, Phase IV (KMG-IV): sequencing the most valuable type-strain genomes for metagenomic binning, comparative biology and taxonomic classification.</title>
        <authorList>
            <person name="Goeker M."/>
        </authorList>
    </citation>
    <scope>NUCLEOTIDE SEQUENCE [LARGE SCALE GENOMIC DNA]</scope>
    <source>
        <strain evidence="6 7">DSM 45615</strain>
    </source>
</reference>
<dbReference type="NCBIfam" id="NF008425">
    <property type="entry name" value="PRK11259.1"/>
    <property type="match status" value="1"/>
</dbReference>
<feature type="domain" description="FAD dependent oxidoreductase" evidence="5">
    <location>
        <begin position="8"/>
        <end position="362"/>
    </location>
</feature>
<dbReference type="RefSeq" id="WP_185052404.1">
    <property type="nucleotide sequence ID" value="NZ_BAABIX010000002.1"/>
</dbReference>
<evidence type="ECO:0000313" key="6">
    <source>
        <dbReference type="EMBL" id="MBB5135451.1"/>
    </source>
</evidence>
<dbReference type="AlphaFoldDB" id="A0A840PC84"/>
<keyword evidence="3" id="KW-0274">FAD</keyword>
<name>A0A840PC84_9ACTN</name>
<dbReference type="Gene3D" id="3.50.50.60">
    <property type="entry name" value="FAD/NAD(P)-binding domain"/>
    <property type="match status" value="1"/>
</dbReference>
<evidence type="ECO:0000256" key="4">
    <source>
        <dbReference type="ARBA" id="ARBA00023002"/>
    </source>
</evidence>
<sequence>MAAFDAGVAVIGLGAWGSAALWSLARRGVRAVGIERFTPGHAFGSSHGGTRMFRTACLEHPDLVPLAQRSARLWRELEAETGRRLFEPTGGVLIGPRDGHIVSGTLAAAREHALPVEVWDAGRLRRELPQHGELPDHHCGVWEPAAGLLRPEAAIRAALDAAAGAGAQVYPDTRVTGIEPVDGGVVVHTPTRDLRVEQAVVTAGPWLPALVPGLPLEAVRMPVTWFRAGDSRAADFALARLPVFIRELDDGQCVWGHGAEDDGLVKVGLEDSGGRFEVIDPDACDRSVRPEDWTLLADRLTTALPGLGALPSKAAVCMFTRSPDKQFLVGRPRGDRRLVIAGGCSGHGFKHATGVGEIVADLVTGKPPSCPAAFMDPDRFL</sequence>
<dbReference type="SUPFAM" id="SSF54373">
    <property type="entry name" value="FAD-linked reductases, C-terminal domain"/>
    <property type="match status" value="1"/>
</dbReference>
<gene>
    <name evidence="6" type="ORF">HNP84_005195</name>
</gene>
<dbReference type="PANTHER" id="PTHR10961:SF7">
    <property type="entry name" value="FAD DEPENDENT OXIDOREDUCTASE DOMAIN-CONTAINING PROTEIN"/>
    <property type="match status" value="1"/>
</dbReference>
<accession>A0A840PC84</accession>
<dbReference type="GO" id="GO:0050660">
    <property type="term" value="F:flavin adenine dinucleotide binding"/>
    <property type="evidence" value="ECO:0007669"/>
    <property type="project" value="InterPro"/>
</dbReference>
<organism evidence="6 7">
    <name type="scientific">Thermocatellispora tengchongensis</name>
    <dbReference type="NCBI Taxonomy" id="1073253"/>
    <lineage>
        <taxon>Bacteria</taxon>
        <taxon>Bacillati</taxon>
        <taxon>Actinomycetota</taxon>
        <taxon>Actinomycetes</taxon>
        <taxon>Streptosporangiales</taxon>
        <taxon>Streptosporangiaceae</taxon>
        <taxon>Thermocatellispora</taxon>
    </lineage>
</organism>
<dbReference type="SUPFAM" id="SSF51905">
    <property type="entry name" value="FAD/NAD(P)-binding domain"/>
    <property type="match status" value="1"/>
</dbReference>
<dbReference type="PANTHER" id="PTHR10961">
    <property type="entry name" value="PEROXISOMAL SARCOSINE OXIDASE"/>
    <property type="match status" value="1"/>
</dbReference>
<dbReference type="Gene3D" id="3.30.9.10">
    <property type="entry name" value="D-Amino Acid Oxidase, subunit A, domain 2"/>
    <property type="match status" value="1"/>
</dbReference>
<evidence type="ECO:0000256" key="2">
    <source>
        <dbReference type="ARBA" id="ARBA00022630"/>
    </source>
</evidence>
<protein>
    <submittedName>
        <fullName evidence="6">Sarcosine oxidase</fullName>
        <ecNumber evidence="6">1.5.3.1</ecNumber>
    </submittedName>
</protein>
<evidence type="ECO:0000313" key="7">
    <source>
        <dbReference type="Proteomes" id="UP000578449"/>
    </source>
</evidence>
<dbReference type="InterPro" id="IPR036188">
    <property type="entry name" value="FAD/NAD-bd_sf"/>
</dbReference>
<dbReference type="InterPro" id="IPR045170">
    <property type="entry name" value="MTOX"/>
</dbReference>
<dbReference type="GO" id="GO:0008115">
    <property type="term" value="F:sarcosine oxidase activity"/>
    <property type="evidence" value="ECO:0007669"/>
    <property type="project" value="UniProtKB-EC"/>
</dbReference>
<dbReference type="EC" id="1.5.3.1" evidence="6"/>
<comment type="caution">
    <text evidence="6">The sequence shown here is derived from an EMBL/GenBank/DDBJ whole genome shotgun (WGS) entry which is preliminary data.</text>
</comment>
<keyword evidence="2" id="KW-0285">Flavoprotein</keyword>
<keyword evidence="4 6" id="KW-0560">Oxidoreductase</keyword>
<evidence type="ECO:0000256" key="3">
    <source>
        <dbReference type="ARBA" id="ARBA00022827"/>
    </source>
</evidence>
<dbReference type="Proteomes" id="UP000578449">
    <property type="component" value="Unassembled WGS sequence"/>
</dbReference>
<keyword evidence="7" id="KW-1185">Reference proteome</keyword>
<evidence type="ECO:0000259" key="5">
    <source>
        <dbReference type="Pfam" id="PF01266"/>
    </source>
</evidence>
<comment type="cofactor">
    <cofactor evidence="1">
        <name>FAD</name>
        <dbReference type="ChEBI" id="CHEBI:57692"/>
    </cofactor>
</comment>